<reference evidence="1" key="1">
    <citation type="submission" date="2021-01" db="EMBL/GenBank/DDBJ databases">
        <authorList>
            <consortium name="Genoscope - CEA"/>
            <person name="William W."/>
        </authorList>
    </citation>
    <scope>NUCLEOTIDE SEQUENCE</scope>
</reference>
<dbReference type="EMBL" id="CAJJDM010000070">
    <property type="protein sequence ID" value="CAD8082344.1"/>
    <property type="molecule type" value="Genomic_DNA"/>
</dbReference>
<sequence>MENSEYNKELHYQKQVRTLKLPLKPNLKVLDISGLKLKDLSFLADQQDIEILIAESNELTNQCFKEIAHLKKLKILSLQDNQIVDDANLKLLADAQLLELRLLFNPICQTQQYYKLIYKALPNLYTLDDYDQDGLQIHSLF</sequence>
<evidence type="ECO:0000313" key="2">
    <source>
        <dbReference type="Proteomes" id="UP000688137"/>
    </source>
</evidence>
<protein>
    <submittedName>
        <fullName evidence="1">Uncharacterized protein</fullName>
    </submittedName>
</protein>
<comment type="caution">
    <text evidence="1">The sequence shown here is derived from an EMBL/GenBank/DDBJ whole genome shotgun (WGS) entry which is preliminary data.</text>
</comment>
<proteinExistence type="predicted"/>
<dbReference type="OMA" id="QCFKEIA"/>
<accession>A0A8S1N5P3</accession>
<keyword evidence="2" id="KW-1185">Reference proteome</keyword>
<dbReference type="Proteomes" id="UP000688137">
    <property type="component" value="Unassembled WGS sequence"/>
</dbReference>
<dbReference type="AlphaFoldDB" id="A0A8S1N5P3"/>
<name>A0A8S1N5P3_PARPR</name>
<organism evidence="1 2">
    <name type="scientific">Paramecium primaurelia</name>
    <dbReference type="NCBI Taxonomy" id="5886"/>
    <lineage>
        <taxon>Eukaryota</taxon>
        <taxon>Sar</taxon>
        <taxon>Alveolata</taxon>
        <taxon>Ciliophora</taxon>
        <taxon>Intramacronucleata</taxon>
        <taxon>Oligohymenophorea</taxon>
        <taxon>Peniculida</taxon>
        <taxon>Parameciidae</taxon>
        <taxon>Paramecium</taxon>
    </lineage>
</organism>
<dbReference type="PROSITE" id="PS51450">
    <property type="entry name" value="LRR"/>
    <property type="match status" value="1"/>
</dbReference>
<gene>
    <name evidence="1" type="ORF">PPRIM_AZ9-3.1.T0670207</name>
</gene>
<evidence type="ECO:0000313" key="1">
    <source>
        <dbReference type="EMBL" id="CAD8082344.1"/>
    </source>
</evidence>
<dbReference type="InterPro" id="IPR001611">
    <property type="entry name" value="Leu-rich_rpt"/>
</dbReference>